<keyword evidence="10" id="KW-1185">Reference proteome</keyword>
<feature type="domain" description="Multidrug resistance protein MdtA-like alpha-helical hairpin" evidence="5">
    <location>
        <begin position="99"/>
        <end position="165"/>
    </location>
</feature>
<dbReference type="Pfam" id="PF25876">
    <property type="entry name" value="HH_MFP_RND"/>
    <property type="match status" value="1"/>
</dbReference>
<dbReference type="STRING" id="1005928.SAMN04487859_11451"/>
<dbReference type="Gene3D" id="2.40.50.100">
    <property type="match status" value="1"/>
</dbReference>
<dbReference type="Proteomes" id="UP000198599">
    <property type="component" value="Unassembled WGS sequence"/>
</dbReference>
<dbReference type="Pfam" id="PF25917">
    <property type="entry name" value="BSH_RND"/>
    <property type="match status" value="1"/>
</dbReference>
<protein>
    <submittedName>
        <fullName evidence="9">Membrane fusion protein, multidrug efflux system</fullName>
    </submittedName>
</protein>
<dbReference type="InterPro" id="IPR058624">
    <property type="entry name" value="MdtA-like_HH"/>
</dbReference>
<evidence type="ECO:0000259" key="6">
    <source>
        <dbReference type="Pfam" id="PF25917"/>
    </source>
</evidence>
<dbReference type="InterPro" id="IPR058625">
    <property type="entry name" value="MdtA-like_BSH"/>
</dbReference>
<evidence type="ECO:0000259" key="5">
    <source>
        <dbReference type="Pfam" id="PF25876"/>
    </source>
</evidence>
<feature type="coiled-coil region" evidence="3">
    <location>
        <begin position="98"/>
        <end position="170"/>
    </location>
</feature>
<evidence type="ECO:0000313" key="10">
    <source>
        <dbReference type="Proteomes" id="UP000198599"/>
    </source>
</evidence>
<dbReference type="Pfam" id="PF25967">
    <property type="entry name" value="RND-MFP_C"/>
    <property type="match status" value="1"/>
</dbReference>
<evidence type="ECO:0000259" key="7">
    <source>
        <dbReference type="Pfam" id="PF25944"/>
    </source>
</evidence>
<feature type="signal peptide" evidence="4">
    <location>
        <begin position="1"/>
        <end position="24"/>
    </location>
</feature>
<dbReference type="GO" id="GO:0005886">
    <property type="term" value="C:plasma membrane"/>
    <property type="evidence" value="ECO:0007669"/>
    <property type="project" value="TreeGrafter"/>
</dbReference>
<reference evidence="10" key="1">
    <citation type="submission" date="2016-10" db="EMBL/GenBank/DDBJ databases">
        <authorList>
            <person name="Varghese N."/>
            <person name="Submissions S."/>
        </authorList>
    </citation>
    <scope>NUCLEOTIDE SEQUENCE [LARGE SCALE GENOMIC DNA]</scope>
    <source>
        <strain evidence="10">DSM 28463</strain>
    </source>
</reference>
<accession>A0A1I5E106</accession>
<proteinExistence type="inferred from homology"/>
<dbReference type="FunFam" id="2.40.420.20:FF:000001">
    <property type="entry name" value="Efflux RND transporter periplasmic adaptor subunit"/>
    <property type="match status" value="1"/>
</dbReference>
<dbReference type="GO" id="GO:0022857">
    <property type="term" value="F:transmembrane transporter activity"/>
    <property type="evidence" value="ECO:0007669"/>
    <property type="project" value="InterPro"/>
</dbReference>
<evidence type="ECO:0000256" key="4">
    <source>
        <dbReference type="SAM" id="SignalP"/>
    </source>
</evidence>
<gene>
    <name evidence="9" type="ORF">SAMN04487859_11451</name>
</gene>
<sequence>MPSVSRFFVSLVASLALAPMVGLAQQSQGPTSVTVVTVQPQSVTLTSTLPGRVAASAEAEVRPQVNGIITERMFEEGADVDVNAPLYQIDTVTYEASVRQARATVAQAEAQLRAAEREAVRLQELQARNVASEQALDEATATRDSAAAGLELAQAQLNSAEIELSRTTIRARLSGRIGLSQTSQGALVTASQAEPLAVIRRIDPVYVDVTQSAADLLRWRRGETERALAGADGTVRLKLADGSIYGETGQLKAAEPNVDPLTGVVTLRMQFSNPDMLLLPGMYVQVDLPVEVAENVFLVPQEGVIRDRRGRPLAWVVNGDGVVEQREITILQDRGSDWVVDSGLEAGEQVIVAGFQKTAPGATVAPQERAATSAPSE</sequence>
<dbReference type="RefSeq" id="WP_092839803.1">
    <property type="nucleotide sequence ID" value="NZ_FOVP01000014.1"/>
</dbReference>
<evidence type="ECO:0000256" key="1">
    <source>
        <dbReference type="ARBA" id="ARBA00004196"/>
    </source>
</evidence>
<dbReference type="Gene3D" id="1.10.287.470">
    <property type="entry name" value="Helix hairpin bin"/>
    <property type="match status" value="1"/>
</dbReference>
<keyword evidence="4" id="KW-0732">Signal</keyword>
<feature type="domain" description="Multidrug resistance protein MdtA-like C-terminal permuted SH3" evidence="8">
    <location>
        <begin position="295"/>
        <end position="357"/>
    </location>
</feature>
<dbReference type="PANTHER" id="PTHR30158:SF3">
    <property type="entry name" value="MULTIDRUG EFFLUX PUMP SUBUNIT ACRA-RELATED"/>
    <property type="match status" value="1"/>
</dbReference>
<dbReference type="EMBL" id="FOVP01000014">
    <property type="protein sequence ID" value="SFO05195.1"/>
    <property type="molecule type" value="Genomic_DNA"/>
</dbReference>
<feature type="domain" description="Multidrug resistance protein MdtA-like barrel-sandwich hybrid" evidence="6">
    <location>
        <begin position="58"/>
        <end position="199"/>
    </location>
</feature>
<dbReference type="GO" id="GO:0030313">
    <property type="term" value="C:cell envelope"/>
    <property type="evidence" value="ECO:0007669"/>
    <property type="project" value="UniProtKB-SubCell"/>
</dbReference>
<dbReference type="Gene3D" id="2.40.30.170">
    <property type="match status" value="1"/>
</dbReference>
<dbReference type="InterPro" id="IPR006143">
    <property type="entry name" value="RND_pump_MFP"/>
</dbReference>
<evidence type="ECO:0000313" key="9">
    <source>
        <dbReference type="EMBL" id="SFO05195.1"/>
    </source>
</evidence>
<evidence type="ECO:0000259" key="8">
    <source>
        <dbReference type="Pfam" id="PF25967"/>
    </source>
</evidence>
<keyword evidence="3" id="KW-0175">Coiled coil</keyword>
<dbReference type="InterPro" id="IPR058626">
    <property type="entry name" value="MdtA-like_b-barrel"/>
</dbReference>
<organism evidence="9 10">
    <name type="scientific">Roseovarius lutimaris</name>
    <dbReference type="NCBI Taxonomy" id="1005928"/>
    <lineage>
        <taxon>Bacteria</taxon>
        <taxon>Pseudomonadati</taxon>
        <taxon>Pseudomonadota</taxon>
        <taxon>Alphaproteobacteria</taxon>
        <taxon>Rhodobacterales</taxon>
        <taxon>Roseobacteraceae</taxon>
        <taxon>Roseovarius</taxon>
    </lineage>
</organism>
<evidence type="ECO:0000256" key="2">
    <source>
        <dbReference type="ARBA" id="ARBA00009477"/>
    </source>
</evidence>
<dbReference type="AlphaFoldDB" id="A0A1I5E106"/>
<dbReference type="Gene3D" id="2.40.420.20">
    <property type="match status" value="1"/>
</dbReference>
<name>A0A1I5E106_9RHOB</name>
<dbReference type="GO" id="GO:0046677">
    <property type="term" value="P:response to antibiotic"/>
    <property type="evidence" value="ECO:0007669"/>
    <property type="project" value="TreeGrafter"/>
</dbReference>
<feature type="chain" id="PRO_5011464867" evidence="4">
    <location>
        <begin position="25"/>
        <end position="377"/>
    </location>
</feature>
<dbReference type="InterPro" id="IPR058627">
    <property type="entry name" value="MdtA-like_C"/>
</dbReference>
<comment type="subcellular location">
    <subcellularLocation>
        <location evidence="1">Cell envelope</location>
    </subcellularLocation>
</comment>
<comment type="similarity">
    <text evidence="2">Belongs to the membrane fusion protein (MFP) (TC 8.A.1) family.</text>
</comment>
<dbReference type="NCBIfam" id="TIGR01730">
    <property type="entry name" value="RND_mfp"/>
    <property type="match status" value="1"/>
</dbReference>
<feature type="domain" description="Multidrug resistance protein MdtA-like beta-barrel" evidence="7">
    <location>
        <begin position="204"/>
        <end position="290"/>
    </location>
</feature>
<dbReference type="SUPFAM" id="SSF111369">
    <property type="entry name" value="HlyD-like secretion proteins"/>
    <property type="match status" value="1"/>
</dbReference>
<dbReference type="PANTHER" id="PTHR30158">
    <property type="entry name" value="ACRA/E-RELATED COMPONENT OF DRUG EFFLUX TRANSPORTER"/>
    <property type="match status" value="1"/>
</dbReference>
<dbReference type="Pfam" id="PF25944">
    <property type="entry name" value="Beta-barrel_RND"/>
    <property type="match status" value="1"/>
</dbReference>
<evidence type="ECO:0000256" key="3">
    <source>
        <dbReference type="SAM" id="Coils"/>
    </source>
</evidence>
<dbReference type="OrthoDB" id="9816569at2"/>